<dbReference type="STRING" id="1109443.G4TBC8"/>
<feature type="transmembrane region" description="Helical" evidence="7">
    <location>
        <begin position="371"/>
        <end position="391"/>
    </location>
</feature>
<dbReference type="InterPro" id="IPR036259">
    <property type="entry name" value="MFS_trans_sf"/>
</dbReference>
<keyword evidence="5 7" id="KW-1133">Transmembrane helix</keyword>
<evidence type="ECO:0000313" key="9">
    <source>
        <dbReference type="Proteomes" id="UP000007148"/>
    </source>
</evidence>
<dbReference type="GO" id="GO:0005381">
    <property type="term" value="F:iron ion transmembrane transporter activity"/>
    <property type="evidence" value="ECO:0007669"/>
    <property type="project" value="UniProtKB-UniRule"/>
</dbReference>
<proteinExistence type="inferred from homology"/>
<feature type="transmembrane region" description="Helical" evidence="7">
    <location>
        <begin position="440"/>
        <end position="461"/>
    </location>
</feature>
<dbReference type="PANTHER" id="PTHR11660">
    <property type="entry name" value="SOLUTE CARRIER FAMILY 40 MEMBER"/>
    <property type="match status" value="1"/>
</dbReference>
<dbReference type="eggNOG" id="KOG2601">
    <property type="taxonomic scope" value="Eukaryota"/>
</dbReference>
<keyword evidence="4 7" id="KW-0812">Transmembrane</keyword>
<evidence type="ECO:0000256" key="3">
    <source>
        <dbReference type="ARBA" id="ARBA00022448"/>
    </source>
</evidence>
<feature type="transmembrane region" description="Helical" evidence="7">
    <location>
        <begin position="342"/>
        <end position="359"/>
    </location>
</feature>
<dbReference type="HOGENOM" id="CLU_020370_5_0_1"/>
<sequence length="478" mass="52863">MPHNESSAPENAFLLPPEEDQVDVEVGGSGFWCLCIQHASNTSGDRTSEYLMYLLLVVIFQTTLLPSAIFGFSATLSGILLSRWVGTLVDSHPKLSLVRTCIFIQKTSAAIAYAAFALLLSTPQQPPSLQDEYNLLNYSAIVLCGCALRVSTICIQIAVERDWVTCIAHGSDRALSRLNVSLRRVDLFCNLTAPLVVSIFTTLLSYRTTSLLMFAVSLLTMGFELYWIDVVYSSFPRLHAEQRASESPLEEPRGWKSALANQLNDWSEFIQLPVFLSSVALSLLYITVLSFDGNMLGYLKTKKFEDSFLAAMRSLGVITGLLGTLVAPALETRLGSARAGSWSIWSEAICLVPVTFAFAQQLRKNEKTLPSVSSALIFGGMAASRVGLWSFDLIQLKQLQEALVNHPRRNTLTALQFSMANMADLLKYILAMILSRPVQFPWAAIISFVTVSCGAITYTIYLKRERGHIFHVPCLKTD</sequence>
<gene>
    <name evidence="8" type="ORF">PIIN_02479</name>
</gene>
<comment type="caution">
    <text evidence="8">The sequence shown here is derived from an EMBL/GenBank/DDBJ whole genome shotgun (WGS) entry which is preliminary data.</text>
</comment>
<dbReference type="GO" id="GO:0016020">
    <property type="term" value="C:membrane"/>
    <property type="evidence" value="ECO:0007669"/>
    <property type="project" value="UniProtKB-SubCell"/>
</dbReference>
<comment type="subcellular location">
    <subcellularLocation>
        <location evidence="1 7">Membrane</location>
        <topology evidence="1 7">Multi-pass membrane protein</topology>
    </subcellularLocation>
</comment>
<dbReference type="PANTHER" id="PTHR11660:SF57">
    <property type="entry name" value="SOLUTE CARRIER FAMILY 40 MEMBER"/>
    <property type="match status" value="1"/>
</dbReference>
<name>G4TBC8_SERID</name>
<evidence type="ECO:0000256" key="7">
    <source>
        <dbReference type="RuleBase" id="RU365065"/>
    </source>
</evidence>
<evidence type="ECO:0000256" key="6">
    <source>
        <dbReference type="ARBA" id="ARBA00023136"/>
    </source>
</evidence>
<evidence type="ECO:0000256" key="2">
    <source>
        <dbReference type="ARBA" id="ARBA00006279"/>
    </source>
</evidence>
<keyword evidence="9" id="KW-1185">Reference proteome</keyword>
<organism evidence="8 9">
    <name type="scientific">Serendipita indica (strain DSM 11827)</name>
    <name type="common">Root endophyte fungus</name>
    <name type="synonym">Piriformospora indica</name>
    <dbReference type="NCBI Taxonomy" id="1109443"/>
    <lineage>
        <taxon>Eukaryota</taxon>
        <taxon>Fungi</taxon>
        <taxon>Dikarya</taxon>
        <taxon>Basidiomycota</taxon>
        <taxon>Agaricomycotina</taxon>
        <taxon>Agaricomycetes</taxon>
        <taxon>Sebacinales</taxon>
        <taxon>Serendipitaceae</taxon>
        <taxon>Serendipita</taxon>
    </lineage>
</organism>
<evidence type="ECO:0000256" key="5">
    <source>
        <dbReference type="ARBA" id="ARBA00022989"/>
    </source>
</evidence>
<feature type="transmembrane region" description="Helical" evidence="7">
    <location>
        <begin position="308"/>
        <end position="330"/>
    </location>
</feature>
<keyword evidence="3 7" id="KW-0813">Transport</keyword>
<dbReference type="EMBL" id="CAFZ01000036">
    <property type="protein sequence ID" value="CCA68615.1"/>
    <property type="molecule type" value="Genomic_DNA"/>
</dbReference>
<dbReference type="InterPro" id="IPR009716">
    <property type="entry name" value="Ferroportin-1"/>
</dbReference>
<evidence type="ECO:0000256" key="1">
    <source>
        <dbReference type="ARBA" id="ARBA00004141"/>
    </source>
</evidence>
<dbReference type="Pfam" id="PF06963">
    <property type="entry name" value="FPN1"/>
    <property type="match status" value="1"/>
</dbReference>
<comment type="similarity">
    <text evidence="2 7">Belongs to the ferroportin (FP) (TC 2.A.100) family. SLC40A subfamily.</text>
</comment>
<dbReference type="AlphaFoldDB" id="G4TBC8"/>
<protein>
    <recommendedName>
        <fullName evidence="7">Solute carrier family 40 member</fullName>
    </recommendedName>
</protein>
<dbReference type="Proteomes" id="UP000007148">
    <property type="component" value="Unassembled WGS sequence"/>
</dbReference>
<reference evidence="8 9" key="1">
    <citation type="journal article" date="2011" name="PLoS Pathog.">
        <title>Endophytic Life Strategies Decoded by Genome and Transcriptome Analyses of the Mutualistic Root Symbiont Piriformospora indica.</title>
        <authorList>
            <person name="Zuccaro A."/>
            <person name="Lahrmann U."/>
            <person name="Guldener U."/>
            <person name="Langen G."/>
            <person name="Pfiffi S."/>
            <person name="Biedenkopf D."/>
            <person name="Wong P."/>
            <person name="Samans B."/>
            <person name="Grimm C."/>
            <person name="Basiewicz M."/>
            <person name="Murat C."/>
            <person name="Martin F."/>
            <person name="Kogel K.H."/>
        </authorList>
    </citation>
    <scope>NUCLEOTIDE SEQUENCE [LARGE SCALE GENOMIC DNA]</scope>
    <source>
        <strain evidence="8 9">DSM 11827</strain>
    </source>
</reference>
<comment type="caution">
    <text evidence="7">Lacks conserved residue(s) required for the propagation of feature annotation.</text>
</comment>
<feature type="transmembrane region" description="Helical" evidence="7">
    <location>
        <begin position="50"/>
        <end position="76"/>
    </location>
</feature>
<comment type="function">
    <text evidence="7">May be involved in iron transport and iron homeostasis.</text>
</comment>
<dbReference type="OMA" id="VAMGHVM"/>
<feature type="transmembrane region" description="Helical" evidence="7">
    <location>
        <begin position="269"/>
        <end position="288"/>
    </location>
</feature>
<dbReference type="InParanoid" id="G4TBC8"/>
<evidence type="ECO:0000256" key="4">
    <source>
        <dbReference type="ARBA" id="ARBA00022692"/>
    </source>
</evidence>
<keyword evidence="6 7" id="KW-0472">Membrane</keyword>
<dbReference type="OrthoDB" id="648861at2759"/>
<keyword evidence="7" id="KW-0406">Ion transport</keyword>
<accession>G4TBC8</accession>
<dbReference type="SUPFAM" id="SSF103473">
    <property type="entry name" value="MFS general substrate transporter"/>
    <property type="match status" value="1"/>
</dbReference>
<evidence type="ECO:0000313" key="8">
    <source>
        <dbReference type="EMBL" id="CCA68615.1"/>
    </source>
</evidence>
<feature type="transmembrane region" description="Helical" evidence="7">
    <location>
        <begin position="212"/>
        <end position="235"/>
    </location>
</feature>